<gene>
    <name evidence="1" type="ORF">SDC9_123816</name>
</gene>
<dbReference type="EMBL" id="VSSQ01027523">
    <property type="protein sequence ID" value="MPM76817.1"/>
    <property type="molecule type" value="Genomic_DNA"/>
</dbReference>
<comment type="caution">
    <text evidence="1">The sequence shown here is derived from an EMBL/GenBank/DDBJ whole genome shotgun (WGS) entry which is preliminary data.</text>
</comment>
<sequence>MNHPVNNPKRFVFAVDRGCSPYPYFWGCTKGTRNSLHRYPGYLPFEHPAKVRDPLHQKVFALNLYRRSGKIGFWDILESRDNHIVQLLCIDPQLCIDLTAAIQQLLFWLKSYVREYQTSFITPDFDSVPAVCTGNRSPAGHPFYHNCCSRERFPKIIRYQSVDNIFSYLCRSLALCGNLGYHHCLAFDNVGQVGLFEAFFHNFLYARIRKIYGYPFEILYIVREKLDLVIGFLVDFHQNFAQ</sequence>
<organism evidence="1">
    <name type="scientific">bioreactor metagenome</name>
    <dbReference type="NCBI Taxonomy" id="1076179"/>
    <lineage>
        <taxon>unclassified sequences</taxon>
        <taxon>metagenomes</taxon>
        <taxon>ecological metagenomes</taxon>
    </lineage>
</organism>
<dbReference type="AlphaFoldDB" id="A0A645CIN6"/>
<accession>A0A645CIN6</accession>
<proteinExistence type="predicted"/>
<name>A0A645CIN6_9ZZZZ</name>
<reference evidence="1" key="1">
    <citation type="submission" date="2019-08" db="EMBL/GenBank/DDBJ databases">
        <authorList>
            <person name="Kucharzyk K."/>
            <person name="Murdoch R.W."/>
            <person name="Higgins S."/>
            <person name="Loffler F."/>
        </authorList>
    </citation>
    <scope>NUCLEOTIDE SEQUENCE</scope>
</reference>
<protein>
    <submittedName>
        <fullName evidence="1">Uncharacterized protein</fullName>
    </submittedName>
</protein>
<evidence type="ECO:0000313" key="1">
    <source>
        <dbReference type="EMBL" id="MPM76817.1"/>
    </source>
</evidence>